<dbReference type="Proteomes" id="UP000669133">
    <property type="component" value="Unassembled WGS sequence"/>
</dbReference>
<feature type="domain" description="PI3K/PI4K catalytic" evidence="16">
    <location>
        <begin position="2064"/>
        <end position="2383"/>
    </location>
</feature>
<evidence type="ECO:0000256" key="6">
    <source>
        <dbReference type="ARBA" id="ARBA00022763"/>
    </source>
</evidence>
<dbReference type="GO" id="GO:0005694">
    <property type="term" value="C:chromosome"/>
    <property type="evidence" value="ECO:0007669"/>
    <property type="project" value="TreeGrafter"/>
</dbReference>
<dbReference type="PROSITE" id="PS51189">
    <property type="entry name" value="FAT"/>
    <property type="match status" value="1"/>
</dbReference>
<evidence type="ECO:0000256" key="10">
    <source>
        <dbReference type="ARBA" id="ARBA00023204"/>
    </source>
</evidence>
<dbReference type="GO" id="GO:0004674">
    <property type="term" value="F:protein serine/threonine kinase activity"/>
    <property type="evidence" value="ECO:0007669"/>
    <property type="project" value="UniProtKB-KW"/>
</dbReference>
<dbReference type="InterPro" id="IPR018936">
    <property type="entry name" value="PI3/4_kinase_CS"/>
</dbReference>
<dbReference type="InterPro" id="IPR003152">
    <property type="entry name" value="FATC_dom"/>
</dbReference>
<comment type="function">
    <text evidence="15">Binds to the catalytic subunit of the cyclin dependent kinases and is essential for their biological function.</text>
</comment>
<dbReference type="Pfam" id="PF08064">
    <property type="entry name" value="UME"/>
    <property type="match status" value="1"/>
</dbReference>
<dbReference type="Gene3D" id="3.30.170.10">
    <property type="entry name" value="Cyclin-dependent kinase, regulatory subunit"/>
    <property type="match status" value="1"/>
</dbReference>
<dbReference type="SUPFAM" id="SSF55637">
    <property type="entry name" value="Cell cycle regulatory proteins"/>
    <property type="match status" value="1"/>
</dbReference>
<dbReference type="Gene3D" id="1.10.1070.11">
    <property type="entry name" value="Phosphatidylinositol 3-/4-kinase, catalytic domain"/>
    <property type="match status" value="1"/>
</dbReference>
<evidence type="ECO:0000259" key="18">
    <source>
        <dbReference type="PROSITE" id="PS51190"/>
    </source>
</evidence>
<evidence type="ECO:0000256" key="2">
    <source>
        <dbReference type="ARBA" id="ARBA00010769"/>
    </source>
</evidence>
<dbReference type="GO" id="GO:0051321">
    <property type="term" value="P:meiotic cell cycle"/>
    <property type="evidence" value="ECO:0007669"/>
    <property type="project" value="UniProtKB-KW"/>
</dbReference>
<protein>
    <recommendedName>
        <fullName evidence="15">Cyclin-dependent kinases regulatory subunit</fullName>
    </recommendedName>
</protein>
<dbReference type="GO" id="GO:0016538">
    <property type="term" value="F:cyclin-dependent protein serine/threonine kinase regulator activity"/>
    <property type="evidence" value="ECO:0007669"/>
    <property type="project" value="InterPro"/>
</dbReference>
<sequence length="2399" mass="275029">MSTKPRYLTDAERAKVLEFQDMIHYSPRYSDDTHEYRHVMLPKNMLKVIPQDYFNPETGTLRILLEEEWRGLGITQSLGWSSGFTNDAMAPVSKLSLEELHQFLSDIEANIDDQETDFRKLILYLLQFLNAKLIEVSISDRKDDEDTVLRIINTTEVVLSKKLYLLNTSLKLREISSIHVPNSGSGLVAMQDVLLYEWVISFLLSHISNTWRKPKILNHLKCLLISVINSVSTKLHNFKFIKLLRDNVTRILEDDITYCLNDILSSTNPPYIKRLLSSCHLYSVINDYDIAKKLSLNLSNHQLKYESFGRKLWFILHEMSIFNTDETLCMMDNLKSLLILSHLDNALLDEQQAWGKIHQLLTWVTEVLDQDFEQLSNTSDGFEYPNLIQSVSLTLLKIYILCTEKGIVSNFTSVLNMEHLIEMMNQPMLPMPIKCTLAIIKNHSERNSNLRPSHTPIDFLSYEYTSAELNELKDKLVHPPVDQSLGFIAAAHLGYNGTDTTNIGSSDVNWIRHTRNLTRKYPVELETEETMYTLLTALGNFPTRAFAKNSSGKDSNVQIKHSYSVVKKSRPPVKSTTESLILDEIIQEYFLPRLPLLQSKPLLGSNFLLMIYNYYANYLPVFDESQASILSRLLTLLSTHQNRILRMLITRILPLYLIRDTDDATLDKIFKFIFQRITAIDFKSARRRHFGESTIYALVELARVCNGERLCAVYFKLVDWLGEPNDQHSNYVYCGFLDIANCKGLSTYKLLSPYLPSIADMIIKKESLFEKFLQVLGMSRKYFLNRTKEFTVPRLLEYHKDPTLLVQIAEAANMSVKKLLTQNLPRILASYLVKDSQNERYVIKVLSSVCPHFRSVASTEIFTHIGDITWHVLMEIQMDDKDNVRNLPNIISALEIVAKNLAASKNQRVQKGKMASMLIEEQVLLLVQKFSDVTHSLRGAKPFLERRASFRAILYLINNHSLALTSALGQLSTCLQATLEESDFHILTLKCWNELVQKLPPTHLISLIDIIVSLIFQKFQSFGPEAQDIAIDILKKIYKEIKDKYNRYSLYYLSIPFLDYMSDFSFVKEFKNMKSPSKLTIFQEFNRRLRTSNRYVVEQALFDLYNYCRKFQFNCQADYFKDPGLHDTITVLVRTVLDTATHFKNKNNKITSQCARVLAVVGALDANKFHFKQVESSIVIRQNFENEKENVAFLVDLIENHVLTIFWSSNDPQKQLFAAYAMQSFLTILGITKESSRENKSPWNKFSDVAKSTLTPLLSSKYSAPRPKLEPMEFPYFRSGMKFETWLIDITLYLLKRASQFDKSKDANHRELIFQTCAVLIQKDHNISLCQHLFKYVVLGHILCLQHDVEQELLDEFQHLFEYDTKSMPTDRAEELKLCFQSVFSVFDYCNEWLSVTRQFANYSVSSDVSTSDMWLDKIELVKKFIDSFGMDLVAIKSAECDSYERTILYIEKCYRDGHIDNTSFKLGDLDASKTLQNMYASINDYDALNGVLKLFSTNNVKQKLTTFQYNDNWSLALESFKVLGTGEGSSVEYNTRLLKALNEHGSYDEVLSTLSSTTDPSSVEQTPLDWSLVGLKSAVFSGKIDQLHKWLQVTDSLGKAQDTETVVSYELARYLQKSYNDEKPDFADSLDKLYNVIGLSLVSSVSSSFSKNVGLMNQLHSLHDMGEILSSVDQSDILKLRLSNVDQDFEAQNKILTVHAVANHIIRNEKQVSDILLLQSSLARENDRLDISTRSIVQAMALNNSTANIEFAKLLWTEGKQSEAIKTISEVLAGDQLLDAKSKARVQLQYANWLDESNHLSAHQIVEEYKKAFNLDKEYEKSSYDIGKYYNKLIESSKDSSGLYEHLTVRNFLTAVSIGSSFIFEALPKLITIWLDFAKRPNKTKSAERKLQQIIHDLGASLKSVPTYAWYTVITQILSRIVQDHEPSFKIMASVVSSIIIEYPRHSLWYVLSHIHSTDPKRKLKVNTILESLNKGKKSNGALVLAAQELFEKLIDIASKPISKSSRTKQLSLSKYFGVEDASKPYEQLVIPVQSNLQIRLPHKEVANYTAFPKSASVTFDGFDDVVNIFFSLQMPRQVTIRGSDGNPYRLMVKGDDTRKDAKVVEFTTMVNRILSTSTEARKRELNVANYSVIPLSEKIGVIEFVMDVQTMKGIINEQRKRLGKVVNERKIFVALNSAQKFIQERKPDEAKLKNLVQLFKTIAHNNEPVLHQWFIEQFSDPSAWYIARNKFTRSAAVMSIVGYLVGLGDRHCENILFFKNTGAILHIDFDCLFEKGKSLPTPEIVPFRLTQNMVDAMGICGVDGSFRISCEETGQLLRNNEQSLMNILETLLYDPLLDWKNQDPQRDLMKVRKKIRGLMNEDEGLAMNIHGQVDVLIQEATSMERLAQMYGGWSAYI</sequence>
<dbReference type="OrthoDB" id="381190at2759"/>
<dbReference type="SUPFAM" id="SSF56112">
    <property type="entry name" value="Protein kinase-like (PK-like)"/>
    <property type="match status" value="1"/>
</dbReference>
<gene>
    <name evidence="19" type="ORF">I9W82_002110</name>
</gene>
<feature type="domain" description="FATC" evidence="18">
    <location>
        <begin position="2367"/>
        <end position="2399"/>
    </location>
</feature>
<keyword evidence="6" id="KW-0227">DNA damage</keyword>
<dbReference type="GO" id="GO:0006325">
    <property type="term" value="P:chromatin organization"/>
    <property type="evidence" value="ECO:0007669"/>
    <property type="project" value="UniProtKB-KW"/>
</dbReference>
<keyword evidence="5" id="KW-0547">Nucleotide-binding</keyword>
<dbReference type="PANTHER" id="PTHR11139">
    <property type="entry name" value="ATAXIA TELANGIECTASIA MUTATED ATM -RELATED"/>
    <property type="match status" value="1"/>
</dbReference>
<evidence type="ECO:0000256" key="7">
    <source>
        <dbReference type="ARBA" id="ARBA00022777"/>
    </source>
</evidence>
<dbReference type="GO" id="GO:0006281">
    <property type="term" value="P:DNA repair"/>
    <property type="evidence" value="ECO:0007669"/>
    <property type="project" value="UniProtKB-KW"/>
</dbReference>
<evidence type="ECO:0000259" key="16">
    <source>
        <dbReference type="PROSITE" id="PS50290"/>
    </source>
</evidence>
<keyword evidence="4" id="KW-0808">Transferase</keyword>
<keyword evidence="3" id="KW-0723">Serine/threonine-protein kinase</keyword>
<dbReference type="InterPro" id="IPR056802">
    <property type="entry name" value="ATR-like_M-HEAT"/>
</dbReference>
<comment type="subcellular location">
    <subcellularLocation>
        <location evidence="1">Nucleus</location>
    </subcellularLocation>
</comment>
<comment type="caution">
    <text evidence="19">The sequence shown here is derived from an EMBL/GenBank/DDBJ whole genome shotgun (WGS) entry which is preliminary data.</text>
</comment>
<reference evidence="19 20" key="1">
    <citation type="submission" date="2020-12" db="EMBL/GenBank/DDBJ databases">
        <title>Effect of drift, selection, and recombination on the evolution of hybrid genomes in Candida yeast pathogens.</title>
        <authorList>
            <person name="Mixao V."/>
            <person name="Ksiezopolska E."/>
            <person name="Saus E."/>
            <person name="Boekhout T."/>
            <person name="Gacser A."/>
            <person name="Gabaldon T."/>
        </authorList>
    </citation>
    <scope>NUCLEOTIDE SEQUENCE [LARGE SCALE GENOMIC DNA]</scope>
    <source>
        <strain evidence="19 20">BP57</strain>
    </source>
</reference>
<comment type="similarity">
    <text evidence="15">Belongs to the CKS family.</text>
</comment>
<evidence type="ECO:0000256" key="11">
    <source>
        <dbReference type="ARBA" id="ARBA00023242"/>
    </source>
</evidence>
<dbReference type="PROSITE" id="PS50290">
    <property type="entry name" value="PI3_4_KINASE_3"/>
    <property type="match status" value="1"/>
</dbReference>
<dbReference type="SUPFAM" id="SSF48371">
    <property type="entry name" value="ARM repeat"/>
    <property type="match status" value="1"/>
</dbReference>
<dbReference type="PANTHER" id="PTHR11139:SF125">
    <property type="entry name" value="SERINE_THREONINE-PROTEIN KINASE MEC1"/>
    <property type="match status" value="1"/>
</dbReference>
<proteinExistence type="inferred from homology"/>
<evidence type="ECO:0000259" key="17">
    <source>
        <dbReference type="PROSITE" id="PS51189"/>
    </source>
</evidence>
<dbReference type="Pfam" id="PF00454">
    <property type="entry name" value="PI3_PI4_kinase"/>
    <property type="match status" value="1"/>
</dbReference>
<evidence type="ECO:0000256" key="3">
    <source>
        <dbReference type="ARBA" id="ARBA00022527"/>
    </source>
</evidence>
<dbReference type="GO" id="GO:0005524">
    <property type="term" value="F:ATP binding"/>
    <property type="evidence" value="ECO:0007669"/>
    <property type="project" value="UniProtKB-KW"/>
</dbReference>
<evidence type="ECO:0000256" key="1">
    <source>
        <dbReference type="ARBA" id="ARBA00004123"/>
    </source>
</evidence>
<dbReference type="InterPro" id="IPR011009">
    <property type="entry name" value="Kinase-like_dom_sf"/>
</dbReference>
<evidence type="ECO:0000256" key="15">
    <source>
        <dbReference type="RuleBase" id="RU311113"/>
    </source>
</evidence>
<keyword evidence="15" id="KW-0132">Cell division</keyword>
<feature type="domain" description="FAT" evidence="17">
    <location>
        <begin position="1433"/>
        <end position="1958"/>
    </location>
</feature>
<dbReference type="InterPro" id="IPR058681">
    <property type="entry name" value="HEAT_MEC1_N"/>
</dbReference>
<evidence type="ECO:0000256" key="9">
    <source>
        <dbReference type="ARBA" id="ARBA00022853"/>
    </source>
</evidence>
<evidence type="ECO:0000256" key="8">
    <source>
        <dbReference type="ARBA" id="ARBA00022840"/>
    </source>
</evidence>
<evidence type="ECO:0000256" key="14">
    <source>
        <dbReference type="ARBA" id="ARBA00048679"/>
    </source>
</evidence>
<keyword evidence="12" id="KW-0469">Meiosis</keyword>
<dbReference type="InterPro" id="IPR036858">
    <property type="entry name" value="Cyclin-dep_kinase_reg-sub_sf"/>
</dbReference>
<dbReference type="SMART" id="SM01343">
    <property type="entry name" value="FATC"/>
    <property type="match status" value="1"/>
</dbReference>
<dbReference type="InterPro" id="IPR000403">
    <property type="entry name" value="PI3/4_kinase_cat_dom"/>
</dbReference>
<dbReference type="SMART" id="SM00146">
    <property type="entry name" value="PI3Kc"/>
    <property type="match status" value="1"/>
</dbReference>
<dbReference type="Pfam" id="PF25385">
    <property type="entry name" value="HEAT_MEC1_N"/>
    <property type="match status" value="1"/>
</dbReference>
<keyword evidence="20" id="KW-1185">Reference proteome</keyword>
<dbReference type="Pfam" id="PF01111">
    <property type="entry name" value="CKS"/>
    <property type="match status" value="1"/>
</dbReference>
<accession>A0A8H8DCT3</accession>
<dbReference type="RefSeq" id="XP_067549346.1">
    <property type="nucleotide sequence ID" value="XM_067690931.1"/>
</dbReference>
<comment type="similarity">
    <text evidence="2">Belongs to the PI3/PI4-kinase family. ATM subfamily.</text>
</comment>
<evidence type="ECO:0000256" key="4">
    <source>
        <dbReference type="ARBA" id="ARBA00022679"/>
    </source>
</evidence>
<dbReference type="GO" id="GO:0000077">
    <property type="term" value="P:DNA damage checkpoint signaling"/>
    <property type="evidence" value="ECO:0007669"/>
    <property type="project" value="TreeGrafter"/>
</dbReference>
<dbReference type="Pfam" id="PF23593">
    <property type="entry name" value="HEAT_ATR"/>
    <property type="match status" value="1"/>
</dbReference>
<dbReference type="Pfam" id="PF02260">
    <property type="entry name" value="FATC"/>
    <property type="match status" value="1"/>
</dbReference>
<keyword evidence="15" id="KW-0131">Cell cycle</keyword>
<dbReference type="FunFam" id="1.10.1070.11:FF:000033">
    <property type="entry name" value="Serine/threonine-protein kinase MEC1"/>
    <property type="match status" value="1"/>
</dbReference>
<comment type="catalytic activity">
    <reaction evidence="13">
        <text>L-threonyl-[protein] + ATP = O-phospho-L-threonyl-[protein] + ADP + H(+)</text>
        <dbReference type="Rhea" id="RHEA:46608"/>
        <dbReference type="Rhea" id="RHEA-COMP:11060"/>
        <dbReference type="Rhea" id="RHEA-COMP:11605"/>
        <dbReference type="ChEBI" id="CHEBI:15378"/>
        <dbReference type="ChEBI" id="CHEBI:30013"/>
        <dbReference type="ChEBI" id="CHEBI:30616"/>
        <dbReference type="ChEBI" id="CHEBI:61977"/>
        <dbReference type="ChEBI" id="CHEBI:456216"/>
        <dbReference type="EC" id="2.7.11.1"/>
    </reaction>
</comment>
<dbReference type="InterPro" id="IPR050517">
    <property type="entry name" value="DDR_Repair_Kinase"/>
</dbReference>
<keyword evidence="10" id="KW-0234">DNA repair</keyword>
<dbReference type="PROSITE" id="PS51190">
    <property type="entry name" value="FATC"/>
    <property type="match status" value="1"/>
</dbReference>
<dbReference type="InterPro" id="IPR036940">
    <property type="entry name" value="PI3/4_kinase_cat_sf"/>
</dbReference>
<dbReference type="CDD" id="cd00892">
    <property type="entry name" value="PIKKc_ATR"/>
    <property type="match status" value="1"/>
</dbReference>
<name>A0A8H8DCT3_9ASCO</name>
<evidence type="ECO:0000256" key="12">
    <source>
        <dbReference type="ARBA" id="ARBA00023254"/>
    </source>
</evidence>
<keyword evidence="8" id="KW-0067">ATP-binding</keyword>
<dbReference type="InterPro" id="IPR014009">
    <property type="entry name" value="PIK_FAT"/>
</dbReference>
<dbReference type="GO" id="GO:0051301">
    <property type="term" value="P:cell division"/>
    <property type="evidence" value="ECO:0007669"/>
    <property type="project" value="UniProtKB-UniRule"/>
</dbReference>
<dbReference type="InterPro" id="IPR057564">
    <property type="entry name" value="HEAT_ATR"/>
</dbReference>
<dbReference type="InterPro" id="IPR000789">
    <property type="entry name" value="Cyclin-dep_kinase_reg-sub"/>
</dbReference>
<evidence type="ECO:0000256" key="13">
    <source>
        <dbReference type="ARBA" id="ARBA00047899"/>
    </source>
</evidence>
<dbReference type="Gene3D" id="3.30.1010.10">
    <property type="entry name" value="Phosphatidylinositol 3-kinase Catalytic Subunit, Chain A, domain 4"/>
    <property type="match status" value="1"/>
</dbReference>
<dbReference type="GeneID" id="93650739"/>
<dbReference type="Pfam" id="PF25030">
    <property type="entry name" value="M-HEAT_ATR"/>
    <property type="match status" value="1"/>
</dbReference>
<keyword evidence="9" id="KW-0156">Chromatin regulator</keyword>
<dbReference type="SMART" id="SM00802">
    <property type="entry name" value="UME"/>
    <property type="match status" value="1"/>
</dbReference>
<evidence type="ECO:0000313" key="20">
    <source>
        <dbReference type="Proteomes" id="UP000669133"/>
    </source>
</evidence>
<dbReference type="PROSITE" id="PS00916">
    <property type="entry name" value="PI3_4_KINASE_2"/>
    <property type="match status" value="1"/>
</dbReference>
<keyword evidence="7" id="KW-0418">Kinase</keyword>
<dbReference type="InterPro" id="IPR016024">
    <property type="entry name" value="ARM-type_fold"/>
</dbReference>
<dbReference type="InterPro" id="IPR012993">
    <property type="entry name" value="UME"/>
</dbReference>
<evidence type="ECO:0000313" key="19">
    <source>
        <dbReference type="EMBL" id="KAG5420230.1"/>
    </source>
</evidence>
<keyword evidence="11" id="KW-0539">Nucleus</keyword>
<dbReference type="EMBL" id="JAEOAQ010000002">
    <property type="protein sequence ID" value="KAG5420230.1"/>
    <property type="molecule type" value="Genomic_DNA"/>
</dbReference>
<evidence type="ECO:0000256" key="5">
    <source>
        <dbReference type="ARBA" id="ARBA00022741"/>
    </source>
</evidence>
<dbReference type="GO" id="GO:0005634">
    <property type="term" value="C:nucleus"/>
    <property type="evidence" value="ECO:0007669"/>
    <property type="project" value="UniProtKB-SubCell"/>
</dbReference>
<dbReference type="GO" id="GO:0000723">
    <property type="term" value="P:telomere maintenance"/>
    <property type="evidence" value="ECO:0007669"/>
    <property type="project" value="TreeGrafter"/>
</dbReference>
<organism evidence="19 20">
    <name type="scientific">Candida metapsilosis</name>
    <dbReference type="NCBI Taxonomy" id="273372"/>
    <lineage>
        <taxon>Eukaryota</taxon>
        <taxon>Fungi</taxon>
        <taxon>Dikarya</taxon>
        <taxon>Ascomycota</taxon>
        <taxon>Saccharomycotina</taxon>
        <taxon>Pichiomycetes</taxon>
        <taxon>Debaryomycetaceae</taxon>
        <taxon>Candida/Lodderomyces clade</taxon>
        <taxon>Candida</taxon>
    </lineage>
</organism>
<comment type="catalytic activity">
    <reaction evidence="14">
        <text>L-seryl-[protein] + ATP = O-phospho-L-seryl-[protein] + ADP + H(+)</text>
        <dbReference type="Rhea" id="RHEA:17989"/>
        <dbReference type="Rhea" id="RHEA-COMP:9863"/>
        <dbReference type="Rhea" id="RHEA-COMP:11604"/>
        <dbReference type="ChEBI" id="CHEBI:15378"/>
        <dbReference type="ChEBI" id="CHEBI:29999"/>
        <dbReference type="ChEBI" id="CHEBI:30616"/>
        <dbReference type="ChEBI" id="CHEBI:83421"/>
        <dbReference type="ChEBI" id="CHEBI:456216"/>
        <dbReference type="EC" id="2.7.11.1"/>
    </reaction>
</comment>
<dbReference type="PRINTS" id="PR00296">
    <property type="entry name" value="CYCLINKINASE"/>
</dbReference>
<dbReference type="SMART" id="SM01084">
    <property type="entry name" value="CKS"/>
    <property type="match status" value="1"/>
</dbReference>